<dbReference type="GO" id="GO:0046403">
    <property type="term" value="F:polynucleotide 3'-phosphatase activity"/>
    <property type="evidence" value="ECO:0007669"/>
    <property type="project" value="TreeGrafter"/>
</dbReference>
<dbReference type="InterPro" id="IPR027417">
    <property type="entry name" value="P-loop_NTPase"/>
</dbReference>
<dbReference type="Gene3D" id="3.40.50.1000">
    <property type="entry name" value="HAD superfamily/HAD-like"/>
    <property type="match status" value="1"/>
</dbReference>
<evidence type="ECO:0000313" key="1">
    <source>
        <dbReference type="EMBL" id="ORX95001.1"/>
    </source>
</evidence>
<dbReference type="NCBIfam" id="TIGR01662">
    <property type="entry name" value="HAD-SF-IIIA"/>
    <property type="match status" value="1"/>
</dbReference>
<keyword evidence="1" id="KW-0808">Transferase</keyword>
<dbReference type="NCBIfam" id="TIGR01664">
    <property type="entry name" value="DNA-3'-Pase"/>
    <property type="match status" value="1"/>
</dbReference>
<dbReference type="SUPFAM" id="SSF56784">
    <property type="entry name" value="HAD-like"/>
    <property type="match status" value="1"/>
</dbReference>
<organism evidence="1 2">
    <name type="scientific">Clohesyomyces aquaticus</name>
    <dbReference type="NCBI Taxonomy" id="1231657"/>
    <lineage>
        <taxon>Eukaryota</taxon>
        <taxon>Fungi</taxon>
        <taxon>Dikarya</taxon>
        <taxon>Ascomycota</taxon>
        <taxon>Pezizomycotina</taxon>
        <taxon>Dothideomycetes</taxon>
        <taxon>Pleosporomycetidae</taxon>
        <taxon>Pleosporales</taxon>
        <taxon>Lindgomycetaceae</taxon>
        <taxon>Clohesyomyces</taxon>
    </lineage>
</organism>
<sequence>MSTVWQSTGAEVLIGSHSSPSAPTHSLSKPVKIAAFDLDLTLTVSKTGRIKCEDPDDWTWWHESVPSKLQKTSLEGFQIVIFTNQGRLTTKDGSEAPAAKVFKEKVEAIFCALGVPVTICAACANDNWRKPRTRAWDHFIDGLGRGRMVDLEASYMVGDAAGRPTDHTDDDRHFSMNVGIRLYTPEEYFLGAEPQAWEHKFDPSWHLDEFSTGENSYEIPNNGPILLLLVGLPGSGKTSYYFNTLRTLGYERVAPSSSDCSIDRATDMLKAGKCGVVDDTNGDQASRQKWITISRTCGAQVFAAQMLTPPELCLHNDAVRALGGPQMNWEGRSVYPRVPFWDLVKSFEPPQEVEGLDGIFTVPFKWTGTEEALSTWRKFWV</sequence>
<dbReference type="InterPro" id="IPR013954">
    <property type="entry name" value="PNK3P"/>
</dbReference>
<comment type="caution">
    <text evidence="1">The sequence shown here is derived from an EMBL/GenBank/DDBJ whole genome shotgun (WGS) entry which is preliminary data.</text>
</comment>
<dbReference type="STRING" id="1231657.A0A1Y1YAG0"/>
<proteinExistence type="predicted"/>
<evidence type="ECO:0000313" key="2">
    <source>
        <dbReference type="Proteomes" id="UP000193144"/>
    </source>
</evidence>
<dbReference type="InterPro" id="IPR023214">
    <property type="entry name" value="HAD_sf"/>
</dbReference>
<keyword evidence="1" id="KW-0418">Kinase</keyword>
<dbReference type="Proteomes" id="UP000193144">
    <property type="component" value="Unassembled WGS sequence"/>
</dbReference>
<dbReference type="AlphaFoldDB" id="A0A1Y1YAG0"/>
<keyword evidence="2" id="KW-1185">Reference proteome</keyword>
<dbReference type="PANTHER" id="PTHR12083:SF9">
    <property type="entry name" value="BIFUNCTIONAL POLYNUCLEOTIDE PHOSPHATASE_KINASE"/>
    <property type="match status" value="1"/>
</dbReference>
<dbReference type="EMBL" id="MCFA01000293">
    <property type="protein sequence ID" value="ORX95001.1"/>
    <property type="molecule type" value="Genomic_DNA"/>
</dbReference>
<gene>
    <name evidence="1" type="ORF">BCR34DRAFT_204618</name>
</gene>
<dbReference type="PANTHER" id="PTHR12083">
    <property type="entry name" value="BIFUNCTIONAL POLYNUCLEOTIDE PHOSPHATASE/KINASE"/>
    <property type="match status" value="1"/>
</dbReference>
<dbReference type="InterPro" id="IPR006551">
    <property type="entry name" value="Polynucleotide_phosphatase"/>
</dbReference>
<name>A0A1Y1YAG0_9PLEO</name>
<dbReference type="InterPro" id="IPR036412">
    <property type="entry name" value="HAD-like_sf"/>
</dbReference>
<dbReference type="Gene3D" id="3.40.50.300">
    <property type="entry name" value="P-loop containing nucleotide triphosphate hydrolases"/>
    <property type="match status" value="1"/>
</dbReference>
<dbReference type="GO" id="GO:0006281">
    <property type="term" value="P:DNA repair"/>
    <property type="evidence" value="ECO:0007669"/>
    <property type="project" value="TreeGrafter"/>
</dbReference>
<dbReference type="InterPro" id="IPR006549">
    <property type="entry name" value="HAD-SF_hydro_IIIA"/>
</dbReference>
<dbReference type="Pfam" id="PF08645">
    <property type="entry name" value="PNK3P"/>
    <property type="match status" value="1"/>
</dbReference>
<reference evidence="1 2" key="1">
    <citation type="submission" date="2016-07" db="EMBL/GenBank/DDBJ databases">
        <title>Pervasive Adenine N6-methylation of Active Genes in Fungi.</title>
        <authorList>
            <consortium name="DOE Joint Genome Institute"/>
            <person name="Mondo S.J."/>
            <person name="Dannebaum R.O."/>
            <person name="Kuo R.C."/>
            <person name="Labutti K."/>
            <person name="Haridas S."/>
            <person name="Kuo A."/>
            <person name="Salamov A."/>
            <person name="Ahrendt S.R."/>
            <person name="Lipzen A."/>
            <person name="Sullivan W."/>
            <person name="Andreopoulos W.B."/>
            <person name="Clum A."/>
            <person name="Lindquist E."/>
            <person name="Daum C."/>
            <person name="Ramamoorthy G.K."/>
            <person name="Gryganskyi A."/>
            <person name="Culley D."/>
            <person name="Magnuson J.K."/>
            <person name="James T.Y."/>
            <person name="O'Malley M.A."/>
            <person name="Stajich J.E."/>
            <person name="Spatafora J.W."/>
            <person name="Visel A."/>
            <person name="Grigoriev I.V."/>
        </authorList>
    </citation>
    <scope>NUCLEOTIDE SEQUENCE [LARGE SCALE GENOMIC DNA]</scope>
    <source>
        <strain evidence="1 2">CBS 115471</strain>
    </source>
</reference>
<dbReference type="GO" id="GO:0046404">
    <property type="term" value="F:ATP-dependent polydeoxyribonucleotide 5'-hydroxyl-kinase activity"/>
    <property type="evidence" value="ECO:0007669"/>
    <property type="project" value="TreeGrafter"/>
</dbReference>
<accession>A0A1Y1YAG0</accession>
<protein>
    <submittedName>
        <fullName evidence="1">Polynucleotide kinase 3 phosphatase-domain-containing protein</fullName>
    </submittedName>
</protein>
<dbReference type="GO" id="GO:0003690">
    <property type="term" value="F:double-stranded DNA binding"/>
    <property type="evidence" value="ECO:0007669"/>
    <property type="project" value="TreeGrafter"/>
</dbReference>
<dbReference type="SUPFAM" id="SSF52540">
    <property type="entry name" value="P-loop containing nucleoside triphosphate hydrolases"/>
    <property type="match status" value="1"/>
</dbReference>
<dbReference type="OrthoDB" id="19045at2759"/>